<dbReference type="Gene3D" id="1.20.5.430">
    <property type="match status" value="1"/>
</dbReference>
<dbReference type="InParanoid" id="A0A0H2RN91"/>
<dbReference type="Proteomes" id="UP000053477">
    <property type="component" value="Unassembled WGS sequence"/>
</dbReference>
<dbReference type="InterPro" id="IPR009643">
    <property type="entry name" value="HS1-bd"/>
</dbReference>
<feature type="region of interest" description="Disordered" evidence="2">
    <location>
        <begin position="1"/>
        <end position="52"/>
    </location>
</feature>
<evidence type="ECO:0000256" key="2">
    <source>
        <dbReference type="SAM" id="MobiDB-lite"/>
    </source>
</evidence>
<gene>
    <name evidence="3" type="ORF">SCHPADRAFT_874661</name>
</gene>
<evidence type="ECO:0000313" key="3">
    <source>
        <dbReference type="EMBL" id="KLO13072.1"/>
    </source>
</evidence>
<organism evidence="3 4">
    <name type="scientific">Schizopora paradoxa</name>
    <dbReference type="NCBI Taxonomy" id="27342"/>
    <lineage>
        <taxon>Eukaryota</taxon>
        <taxon>Fungi</taxon>
        <taxon>Dikarya</taxon>
        <taxon>Basidiomycota</taxon>
        <taxon>Agaricomycotina</taxon>
        <taxon>Agaricomycetes</taxon>
        <taxon>Hymenochaetales</taxon>
        <taxon>Schizoporaceae</taxon>
        <taxon>Schizopora</taxon>
    </lineage>
</organism>
<evidence type="ECO:0000313" key="4">
    <source>
        <dbReference type="Proteomes" id="UP000053477"/>
    </source>
</evidence>
<keyword evidence="4" id="KW-1185">Reference proteome</keyword>
<proteinExistence type="inferred from homology"/>
<dbReference type="AlphaFoldDB" id="A0A0H2RN91"/>
<comment type="similarity">
    <text evidence="1">Belongs to the HSBP1 family.</text>
</comment>
<dbReference type="STRING" id="27342.A0A0H2RN91"/>
<protein>
    <recommendedName>
        <fullName evidence="5">Heat shock factor binding protein 1</fullName>
    </recommendedName>
</protein>
<reference evidence="3 4" key="1">
    <citation type="submission" date="2015-04" db="EMBL/GenBank/DDBJ databases">
        <title>Complete genome sequence of Schizopora paradoxa KUC8140, a cosmopolitan wood degrader in East Asia.</title>
        <authorList>
            <consortium name="DOE Joint Genome Institute"/>
            <person name="Min B."/>
            <person name="Park H."/>
            <person name="Jang Y."/>
            <person name="Kim J.-J."/>
            <person name="Kim K.H."/>
            <person name="Pangilinan J."/>
            <person name="Lipzen A."/>
            <person name="Riley R."/>
            <person name="Grigoriev I.V."/>
            <person name="Spatafora J.W."/>
            <person name="Choi I.-G."/>
        </authorList>
    </citation>
    <scope>NUCLEOTIDE SEQUENCE [LARGE SCALE GENOMIC DNA]</scope>
    <source>
        <strain evidence="3 4">KUC8140</strain>
    </source>
</reference>
<accession>A0A0H2RN91</accession>
<evidence type="ECO:0008006" key="5">
    <source>
        <dbReference type="Google" id="ProtNLM"/>
    </source>
</evidence>
<sequence>MASSAKPLKIQNSTPAKSNSSSSISTLKPGPAGGSPRNVEPPAKANTSDITSPHELIGFVDNLLENLDSKFDDMTAQFIDRMNQMSTDVDKLEASIQDIINSDGQLTSNIP</sequence>
<evidence type="ECO:0000256" key="1">
    <source>
        <dbReference type="ARBA" id="ARBA00006349"/>
    </source>
</evidence>
<name>A0A0H2RN91_9AGAM</name>
<dbReference type="GO" id="GO:0003714">
    <property type="term" value="F:transcription corepressor activity"/>
    <property type="evidence" value="ECO:0007669"/>
    <property type="project" value="InterPro"/>
</dbReference>
<dbReference type="EMBL" id="KQ085966">
    <property type="protein sequence ID" value="KLO13072.1"/>
    <property type="molecule type" value="Genomic_DNA"/>
</dbReference>
<dbReference type="OrthoDB" id="4159489at2759"/>
<dbReference type="Pfam" id="PF06825">
    <property type="entry name" value="HSBP1"/>
    <property type="match status" value="1"/>
</dbReference>